<dbReference type="EMBL" id="AZHD01000007">
    <property type="protein sequence ID" value="OAA61742.1"/>
    <property type="molecule type" value="Genomic_DNA"/>
</dbReference>
<organism evidence="2 3">
    <name type="scientific">Niveomyces insectorum RCEF 264</name>
    <dbReference type="NCBI Taxonomy" id="1081102"/>
    <lineage>
        <taxon>Eukaryota</taxon>
        <taxon>Fungi</taxon>
        <taxon>Dikarya</taxon>
        <taxon>Ascomycota</taxon>
        <taxon>Pezizomycotina</taxon>
        <taxon>Sordariomycetes</taxon>
        <taxon>Hypocreomycetidae</taxon>
        <taxon>Hypocreales</taxon>
        <taxon>Cordycipitaceae</taxon>
        <taxon>Niveomyces</taxon>
    </lineage>
</organism>
<dbReference type="Proteomes" id="UP000076874">
    <property type="component" value="Unassembled WGS sequence"/>
</dbReference>
<keyword evidence="1" id="KW-0732">Signal</keyword>
<feature type="chain" id="PRO_5007893088" evidence="1">
    <location>
        <begin position="32"/>
        <end position="180"/>
    </location>
</feature>
<evidence type="ECO:0000256" key="1">
    <source>
        <dbReference type="SAM" id="SignalP"/>
    </source>
</evidence>
<comment type="caution">
    <text evidence="2">The sequence shown here is derived from an EMBL/GenBank/DDBJ whole genome shotgun (WGS) entry which is preliminary data.</text>
</comment>
<dbReference type="AlphaFoldDB" id="A0A167UND8"/>
<proteinExistence type="predicted"/>
<keyword evidence="3" id="KW-1185">Reference proteome</keyword>
<gene>
    <name evidence="2" type="ORF">SPI_04601</name>
</gene>
<dbReference type="OrthoDB" id="202415at2759"/>
<feature type="signal peptide" evidence="1">
    <location>
        <begin position="1"/>
        <end position="31"/>
    </location>
</feature>
<sequence>MDRLALVLQRFRRRPGFAVGVLLLLLLFAYAHHNTYSTTTTNSVAHVGFHNAQQDEDDHHGGPSRGAFENLRLNETACLATFPGLTDDIDAMVALGPFPVKQARDMGPLQAKLEDGQVTRILLVGFCKMALWPVALTPGSCTLSTKRAKTCCRVATSMFVLPPPPLSLLNASLTLHPNLP</sequence>
<name>A0A167UND8_9HYPO</name>
<accession>A0A167UND8</accession>
<reference evidence="2 3" key="1">
    <citation type="journal article" date="2016" name="Genome Biol. Evol.">
        <title>Divergent and convergent evolution of fungal pathogenicity.</title>
        <authorList>
            <person name="Shang Y."/>
            <person name="Xiao G."/>
            <person name="Zheng P."/>
            <person name="Cen K."/>
            <person name="Zhan S."/>
            <person name="Wang C."/>
        </authorList>
    </citation>
    <scope>NUCLEOTIDE SEQUENCE [LARGE SCALE GENOMIC DNA]</scope>
    <source>
        <strain evidence="2 3">RCEF 264</strain>
    </source>
</reference>
<evidence type="ECO:0000313" key="3">
    <source>
        <dbReference type="Proteomes" id="UP000076874"/>
    </source>
</evidence>
<protein>
    <submittedName>
        <fullName evidence="2">Uncharacterized protein</fullName>
    </submittedName>
</protein>
<evidence type="ECO:0000313" key="2">
    <source>
        <dbReference type="EMBL" id="OAA61742.1"/>
    </source>
</evidence>